<sequence>MQDKIQSRREFLKKMAITGSVATLAASPWLSAFAQSSTAGKNASDRVRLAVIGTGSRGKQLLRLLFEITESSNLEIAALCDVYQPNLQETKKMCKEQNMNPVLYNNYEDLLNKEKVDGVIIATPLHQHAHIAIDAMLAGIHVFCEKSMARTLDTTKAMYDAHKATGKILQIGHQRLFNPVYLEGMQRIHNGELGKLGQIRAYWHRNNDWRRPVPDNTIEMERFINWRLYKEYSAGLLTELMSHQIQVANWALQKTPVSVTGTGSIVYWKDGREVNDNVALIYSYEDGTQFIYDSMTSNKKYGLEEQIMGHKGTIEFETNRYYTETPPPAPGILQLLNDMESGFFGKVMIGGASWVPETAVKYNGEPIIENTDFYDTALQLEGFAKFIRAGKAPESLTREGYNASIWTLLGEIAIETGEKLTLANKYKI</sequence>
<dbReference type="RefSeq" id="WP_106153284.1">
    <property type="nucleotide sequence ID" value="NZ_PVTS01000009.1"/>
</dbReference>
<dbReference type="InterPro" id="IPR050463">
    <property type="entry name" value="Gfo/Idh/MocA_oxidrdct_glycsds"/>
</dbReference>
<reference evidence="4 5" key="1">
    <citation type="submission" date="2018-07" db="EMBL/GenBank/DDBJ databases">
        <title>Freshwater and sediment microbial communities from various areas in North America, analyzing microbe dynamics in response to fracking.</title>
        <authorList>
            <person name="Lamendella R."/>
        </authorList>
    </citation>
    <scope>NUCLEOTIDE SEQUENCE [LARGE SCALE GENOMIC DNA]</scope>
    <source>
        <strain evidence="4 5">160A</strain>
    </source>
</reference>
<feature type="domain" description="GFO/IDH/MocA-like oxidoreductase" evidence="3">
    <location>
        <begin position="186"/>
        <end position="315"/>
    </location>
</feature>
<dbReference type="InterPro" id="IPR000683">
    <property type="entry name" value="Gfo/Idh/MocA-like_OxRdtase_N"/>
</dbReference>
<dbReference type="Pfam" id="PF01408">
    <property type="entry name" value="GFO_IDH_MocA"/>
    <property type="match status" value="1"/>
</dbReference>
<organism evidence="4 5">
    <name type="scientific">Marinilabilia salmonicolor</name>
    <dbReference type="NCBI Taxonomy" id="989"/>
    <lineage>
        <taxon>Bacteria</taxon>
        <taxon>Pseudomonadati</taxon>
        <taxon>Bacteroidota</taxon>
        <taxon>Bacteroidia</taxon>
        <taxon>Marinilabiliales</taxon>
        <taxon>Marinilabiliaceae</taxon>
        <taxon>Marinilabilia</taxon>
    </lineage>
</organism>
<evidence type="ECO:0000259" key="3">
    <source>
        <dbReference type="Pfam" id="PF22725"/>
    </source>
</evidence>
<feature type="domain" description="Gfo/Idh/MocA-like oxidoreductase N-terminal" evidence="2">
    <location>
        <begin position="48"/>
        <end position="173"/>
    </location>
</feature>
<name>A0A2T0XIL2_9BACT</name>
<dbReference type="InterPro" id="IPR036291">
    <property type="entry name" value="NAD(P)-bd_dom_sf"/>
</dbReference>
<feature type="signal peptide" evidence="1">
    <location>
        <begin position="1"/>
        <end position="34"/>
    </location>
</feature>
<keyword evidence="1" id="KW-0732">Signal</keyword>
<dbReference type="InterPro" id="IPR006311">
    <property type="entry name" value="TAT_signal"/>
</dbReference>
<dbReference type="AlphaFoldDB" id="A0A2T0XIL2"/>
<accession>A0A2T0XIL2</accession>
<keyword evidence="5" id="KW-1185">Reference proteome</keyword>
<evidence type="ECO:0000259" key="2">
    <source>
        <dbReference type="Pfam" id="PF01408"/>
    </source>
</evidence>
<comment type="caution">
    <text evidence="4">The sequence shown here is derived from an EMBL/GenBank/DDBJ whole genome shotgun (WGS) entry which is preliminary data.</text>
</comment>
<evidence type="ECO:0000313" key="4">
    <source>
        <dbReference type="EMBL" id="RCW38987.1"/>
    </source>
</evidence>
<gene>
    <name evidence="4" type="ORF">DFO77_102141</name>
</gene>
<proteinExistence type="predicted"/>
<dbReference type="PANTHER" id="PTHR43818:SF12">
    <property type="entry name" value="NADH-DEPENDENT DEHYDROGENASE-RELATED"/>
    <property type="match status" value="1"/>
</dbReference>
<dbReference type="Gene3D" id="3.30.360.10">
    <property type="entry name" value="Dihydrodipicolinate Reductase, domain 2"/>
    <property type="match status" value="1"/>
</dbReference>
<dbReference type="PANTHER" id="PTHR43818">
    <property type="entry name" value="BCDNA.GH03377"/>
    <property type="match status" value="1"/>
</dbReference>
<dbReference type="STRING" id="1168289.GCA_000259075_03522"/>
<dbReference type="Gene3D" id="3.40.50.720">
    <property type="entry name" value="NAD(P)-binding Rossmann-like Domain"/>
    <property type="match status" value="1"/>
</dbReference>
<dbReference type="SUPFAM" id="SSF51735">
    <property type="entry name" value="NAD(P)-binding Rossmann-fold domains"/>
    <property type="match status" value="1"/>
</dbReference>
<dbReference type="OrthoDB" id="9771072at2"/>
<dbReference type="PROSITE" id="PS51318">
    <property type="entry name" value="TAT"/>
    <property type="match status" value="1"/>
</dbReference>
<dbReference type="EMBL" id="QPIZ01000002">
    <property type="protein sequence ID" value="RCW38987.1"/>
    <property type="molecule type" value="Genomic_DNA"/>
</dbReference>
<dbReference type="GO" id="GO:0000166">
    <property type="term" value="F:nucleotide binding"/>
    <property type="evidence" value="ECO:0007669"/>
    <property type="project" value="InterPro"/>
</dbReference>
<dbReference type="InterPro" id="IPR055170">
    <property type="entry name" value="GFO_IDH_MocA-like_dom"/>
</dbReference>
<dbReference type="SUPFAM" id="SSF55347">
    <property type="entry name" value="Glyceraldehyde-3-phosphate dehydrogenase-like, C-terminal domain"/>
    <property type="match status" value="1"/>
</dbReference>
<feature type="chain" id="PRO_5030056650" evidence="1">
    <location>
        <begin position="35"/>
        <end position="428"/>
    </location>
</feature>
<protein>
    <submittedName>
        <fullName evidence="4">Putative dehydrogenase</fullName>
    </submittedName>
</protein>
<dbReference type="Pfam" id="PF22725">
    <property type="entry name" value="GFO_IDH_MocA_C3"/>
    <property type="match status" value="1"/>
</dbReference>
<dbReference type="Proteomes" id="UP000252733">
    <property type="component" value="Unassembled WGS sequence"/>
</dbReference>
<evidence type="ECO:0000256" key="1">
    <source>
        <dbReference type="SAM" id="SignalP"/>
    </source>
</evidence>
<evidence type="ECO:0000313" key="5">
    <source>
        <dbReference type="Proteomes" id="UP000252733"/>
    </source>
</evidence>